<dbReference type="InParanoid" id="A0A136JFW8"/>
<dbReference type="InterPro" id="IPR036188">
    <property type="entry name" value="FAD/NAD-bd_sf"/>
</dbReference>
<evidence type="ECO:0000259" key="6">
    <source>
        <dbReference type="Pfam" id="PF01494"/>
    </source>
</evidence>
<evidence type="ECO:0000259" key="7">
    <source>
        <dbReference type="Pfam" id="PF07976"/>
    </source>
</evidence>
<dbReference type="Proteomes" id="UP000070501">
    <property type="component" value="Unassembled WGS sequence"/>
</dbReference>
<dbReference type="PANTHER" id="PTHR43004:SF19">
    <property type="entry name" value="BINDING MONOOXYGENASE, PUTATIVE (JCVI)-RELATED"/>
    <property type="match status" value="1"/>
</dbReference>
<comment type="pathway">
    <text evidence="2">Secondary metabolite biosynthesis.</text>
</comment>
<dbReference type="Gene3D" id="3.30.70.2450">
    <property type="match status" value="1"/>
</dbReference>
<name>A0A136JFW8_9PEZI</name>
<dbReference type="PRINTS" id="PR00420">
    <property type="entry name" value="RNGMNOXGNASE"/>
</dbReference>
<dbReference type="GO" id="GO:0016709">
    <property type="term" value="F:oxidoreductase activity, acting on paired donors, with incorporation or reduction of molecular oxygen, NAD(P)H as one donor, and incorporation of one atom of oxygen"/>
    <property type="evidence" value="ECO:0007669"/>
    <property type="project" value="UniProtKB-ARBA"/>
</dbReference>
<gene>
    <name evidence="8" type="ORF">Micbo1qcDRAFT_158222</name>
</gene>
<dbReference type="AlphaFoldDB" id="A0A136JFW8"/>
<dbReference type="InterPro" id="IPR038220">
    <property type="entry name" value="PHOX_C_sf"/>
</dbReference>
<dbReference type="Gene3D" id="3.40.30.20">
    <property type="match status" value="1"/>
</dbReference>
<dbReference type="EMBL" id="KQ964246">
    <property type="protein sequence ID" value="KXJ96042.1"/>
    <property type="molecule type" value="Genomic_DNA"/>
</dbReference>
<evidence type="ECO:0000256" key="4">
    <source>
        <dbReference type="ARBA" id="ARBA00022827"/>
    </source>
</evidence>
<proteinExistence type="predicted"/>
<dbReference type="SUPFAM" id="SSF51905">
    <property type="entry name" value="FAD/NAD(P)-binding domain"/>
    <property type="match status" value="1"/>
</dbReference>
<dbReference type="PANTHER" id="PTHR43004">
    <property type="entry name" value="TRK SYSTEM POTASSIUM UPTAKE PROTEIN"/>
    <property type="match status" value="1"/>
</dbReference>
<evidence type="ECO:0000313" key="9">
    <source>
        <dbReference type="Proteomes" id="UP000070501"/>
    </source>
</evidence>
<evidence type="ECO:0000256" key="5">
    <source>
        <dbReference type="ARBA" id="ARBA00023002"/>
    </source>
</evidence>
<feature type="domain" description="FAD-binding" evidence="6">
    <location>
        <begin position="4"/>
        <end position="370"/>
    </location>
</feature>
<dbReference type="InterPro" id="IPR002938">
    <property type="entry name" value="FAD-bd"/>
</dbReference>
<feature type="domain" description="Phenol hydroxylase-like C-terminal dimerisation" evidence="7">
    <location>
        <begin position="503"/>
        <end position="598"/>
    </location>
</feature>
<sequence>MQQKTDVLVIGAGPTGLTMALELASRGVNFRLVDKADAPSVQSKALVLHARPLELLTRHGVRDELIAAGFTPGGASVFINGKQVTAVDLPDITSLVKGCARASPIFIAQGETERVLLTRLREVYGIEPERGVTVKDIQQDATGVTVTMSKPSPSPATNTNDTILRCKYVVGADGAHSVVRHSCPTMTFEGAPYQQDFTLCDTHVRPGPSCKATDRFHFCFGDGLLVMIPLKGDGMMRLVASRAGKWATSNEHEQPTLQDFQDYMDHMCPGFGTLHDPVWTTRYRLHHRGVNRYREGRLFVAGDAAHLHSPAGGQGMNTGISDAVNLGWKLATALQLAKVSAQDKQEMEDIDTLLDSYHTERHPVGRRLLASTDRAFTWLTWDNRAFLFLRNTILPWILPRAAAVSPESQAHSFRFMTQLAIRYARSPLVGSGPQFAAARSGTAAGRSRPVLGGYRAPDGKIALLASQQAAKGVEQEQEKWLLRALAGDRHNLLLFSGAGGHAAAMHTALEDAKERFLRAAAAASDNNSSHADVHLVYTETATAGLPETARHGEHTYLDVDATGTLHEQYGFCDQPGYVFVRPDLYVAHIGYLSELDALLESLGRPGM</sequence>
<keyword evidence="9" id="KW-1185">Reference proteome</keyword>
<accession>A0A136JFW8</accession>
<evidence type="ECO:0000313" key="8">
    <source>
        <dbReference type="EMBL" id="KXJ96042.1"/>
    </source>
</evidence>
<dbReference type="OrthoDB" id="10016252at2759"/>
<dbReference type="InterPro" id="IPR050641">
    <property type="entry name" value="RIFMO-like"/>
</dbReference>
<dbReference type="Pfam" id="PF01494">
    <property type="entry name" value="FAD_binding_3"/>
    <property type="match status" value="1"/>
</dbReference>
<evidence type="ECO:0000256" key="2">
    <source>
        <dbReference type="ARBA" id="ARBA00005179"/>
    </source>
</evidence>
<evidence type="ECO:0000256" key="3">
    <source>
        <dbReference type="ARBA" id="ARBA00022630"/>
    </source>
</evidence>
<protein>
    <submittedName>
        <fullName evidence="8">FAD binding domain-domain-containing protein</fullName>
    </submittedName>
</protein>
<comment type="cofactor">
    <cofactor evidence="1">
        <name>FAD</name>
        <dbReference type="ChEBI" id="CHEBI:57692"/>
    </cofactor>
</comment>
<reference evidence="9" key="1">
    <citation type="submission" date="2016-02" db="EMBL/GenBank/DDBJ databases">
        <title>Draft genome sequence of Microdochium bolleyi, a fungal endophyte of beachgrass.</title>
        <authorList>
            <consortium name="DOE Joint Genome Institute"/>
            <person name="David A.S."/>
            <person name="May G."/>
            <person name="Haridas S."/>
            <person name="Lim J."/>
            <person name="Wang M."/>
            <person name="Labutti K."/>
            <person name="Lipzen A."/>
            <person name="Barry K."/>
            <person name="Grigoriev I.V."/>
        </authorList>
    </citation>
    <scope>NUCLEOTIDE SEQUENCE [LARGE SCALE GENOMIC DNA]</scope>
    <source>
        <strain evidence="9">J235TASD1</strain>
    </source>
</reference>
<evidence type="ECO:0000256" key="1">
    <source>
        <dbReference type="ARBA" id="ARBA00001974"/>
    </source>
</evidence>
<dbReference type="GO" id="GO:0071949">
    <property type="term" value="F:FAD binding"/>
    <property type="evidence" value="ECO:0007669"/>
    <property type="project" value="InterPro"/>
</dbReference>
<keyword evidence="3" id="KW-0285">Flavoprotein</keyword>
<organism evidence="8 9">
    <name type="scientific">Microdochium bolleyi</name>
    <dbReference type="NCBI Taxonomy" id="196109"/>
    <lineage>
        <taxon>Eukaryota</taxon>
        <taxon>Fungi</taxon>
        <taxon>Dikarya</taxon>
        <taxon>Ascomycota</taxon>
        <taxon>Pezizomycotina</taxon>
        <taxon>Sordariomycetes</taxon>
        <taxon>Xylariomycetidae</taxon>
        <taxon>Xylariales</taxon>
        <taxon>Microdochiaceae</taxon>
        <taxon>Microdochium</taxon>
    </lineage>
</organism>
<keyword evidence="4" id="KW-0274">FAD</keyword>
<dbReference type="InterPro" id="IPR012941">
    <property type="entry name" value="Phe_hydrox_C_dim_dom"/>
</dbReference>
<dbReference type="Gene3D" id="3.50.50.60">
    <property type="entry name" value="FAD/NAD(P)-binding domain"/>
    <property type="match status" value="1"/>
</dbReference>
<dbReference type="STRING" id="196109.A0A136JFW8"/>
<keyword evidence="5" id="KW-0560">Oxidoreductase</keyword>
<dbReference type="Pfam" id="PF07976">
    <property type="entry name" value="Phe_hydrox_dim"/>
    <property type="match status" value="1"/>
</dbReference>